<name>A0A2T9ZAJ3_9FUNG</name>
<feature type="non-terminal residue" evidence="2">
    <location>
        <position position="1"/>
    </location>
</feature>
<dbReference type="PANTHER" id="PTHR36181:SF1">
    <property type="entry name" value="LAGLIDADG ENDONUCLEASE"/>
    <property type="match status" value="1"/>
</dbReference>
<dbReference type="FunFam" id="3.10.28.10:FF:000007">
    <property type="entry name" value="Intron-encoded DNA endonuclease aI3"/>
    <property type="match status" value="1"/>
</dbReference>
<dbReference type="EMBL" id="MBFS01000940">
    <property type="protein sequence ID" value="PVV01616.1"/>
    <property type="molecule type" value="Genomic_DNA"/>
</dbReference>
<dbReference type="PANTHER" id="PTHR36181">
    <property type="entry name" value="INTRON-ENCODED ENDONUCLEASE AI3-RELATED"/>
    <property type="match status" value="1"/>
</dbReference>
<comment type="caution">
    <text evidence="2">The sequence shown here is derived from an EMBL/GenBank/DDBJ whole genome shotgun (WGS) entry which is preliminary data.</text>
</comment>
<gene>
    <name evidence="2" type="ORF">BB560_003960</name>
</gene>
<protein>
    <recommendedName>
        <fullName evidence="1">Homing endonuclease LAGLIDADG domain-containing protein</fullName>
    </recommendedName>
</protein>
<proteinExistence type="predicted"/>
<accession>A0A2T9ZAJ3</accession>
<dbReference type="GO" id="GO:0005739">
    <property type="term" value="C:mitochondrion"/>
    <property type="evidence" value="ECO:0007669"/>
    <property type="project" value="UniProtKB-ARBA"/>
</dbReference>
<dbReference type="SUPFAM" id="SSF55608">
    <property type="entry name" value="Homing endonucleases"/>
    <property type="match status" value="2"/>
</dbReference>
<dbReference type="InterPro" id="IPR051289">
    <property type="entry name" value="LAGLIDADG_Endonuclease"/>
</dbReference>
<feature type="non-terminal residue" evidence="2">
    <location>
        <position position="196"/>
    </location>
</feature>
<dbReference type="InterPro" id="IPR004860">
    <property type="entry name" value="LAGLIDADG_dom"/>
</dbReference>
<dbReference type="GO" id="GO:0004519">
    <property type="term" value="F:endonuclease activity"/>
    <property type="evidence" value="ECO:0007669"/>
    <property type="project" value="InterPro"/>
</dbReference>
<feature type="domain" description="Homing endonuclease LAGLIDADG" evidence="1">
    <location>
        <begin position="1"/>
        <end position="92"/>
    </location>
</feature>
<dbReference type="Pfam" id="PF00961">
    <property type="entry name" value="LAGLIDADG_1"/>
    <property type="match status" value="2"/>
</dbReference>
<reference evidence="2 3" key="1">
    <citation type="journal article" date="2018" name="MBio">
        <title>Comparative Genomics Reveals the Core Gene Toolbox for the Fungus-Insect Symbiosis.</title>
        <authorList>
            <person name="Wang Y."/>
            <person name="Stata M."/>
            <person name="Wang W."/>
            <person name="Stajich J.E."/>
            <person name="White M.M."/>
            <person name="Moncalvo J.M."/>
        </authorList>
    </citation>
    <scope>NUCLEOTIDE SEQUENCE [LARGE SCALE GENOMIC DNA]</scope>
    <source>
        <strain evidence="2 3">SC-DP-2</strain>
    </source>
</reference>
<evidence type="ECO:0000259" key="1">
    <source>
        <dbReference type="Pfam" id="PF00961"/>
    </source>
</evidence>
<keyword evidence="3" id="KW-1185">Reference proteome</keyword>
<dbReference type="InterPro" id="IPR027434">
    <property type="entry name" value="Homing_endonucl"/>
</dbReference>
<dbReference type="Proteomes" id="UP000245609">
    <property type="component" value="Unassembled WGS sequence"/>
</dbReference>
<evidence type="ECO:0000313" key="2">
    <source>
        <dbReference type="EMBL" id="PVV01616.1"/>
    </source>
</evidence>
<dbReference type="AlphaFoldDB" id="A0A2T9ZAJ3"/>
<dbReference type="OrthoDB" id="5405897at2759"/>
<organism evidence="2 3">
    <name type="scientific">Smittium megazygosporum</name>
    <dbReference type="NCBI Taxonomy" id="133381"/>
    <lineage>
        <taxon>Eukaryota</taxon>
        <taxon>Fungi</taxon>
        <taxon>Fungi incertae sedis</taxon>
        <taxon>Zoopagomycota</taxon>
        <taxon>Kickxellomycotina</taxon>
        <taxon>Harpellomycetes</taxon>
        <taxon>Harpellales</taxon>
        <taxon>Legeriomycetaceae</taxon>
        <taxon>Smittium</taxon>
    </lineage>
</organism>
<evidence type="ECO:0000313" key="3">
    <source>
        <dbReference type="Proteomes" id="UP000245609"/>
    </source>
</evidence>
<dbReference type="Gene3D" id="3.10.28.10">
    <property type="entry name" value="Homing endonucleases"/>
    <property type="match status" value="2"/>
</dbReference>
<feature type="domain" description="Homing endonuclease LAGLIDADG" evidence="1">
    <location>
        <begin position="119"/>
        <end position="192"/>
    </location>
</feature>
<sequence>LIEGDGSIIVPKSDRDNKGKKRYPSIQIAFNTKDLPLILIIQKVLEHGSVSKTKGKNAYRLTINNLEGWIKIVELINGYMRTPKINALYNLIDCINSNYGKNIKKLSKDNSPLISNAWLSGFIDGDGSFSIRLTEKGKYPRKVECKFEIEQRQKDISGFSMLEVLETLAEFLLTTVKETKTLTHNPKFRVRTTNIN</sequence>